<name>A0A4D9CUA1_9STRA</name>
<protein>
    <recommendedName>
        <fullName evidence="3">HotDog ACOT-type domain-containing protein</fullName>
    </recommendedName>
</protein>
<evidence type="ECO:0008006" key="3">
    <source>
        <dbReference type="Google" id="ProtNLM"/>
    </source>
</evidence>
<dbReference type="OrthoDB" id="16120at2759"/>
<comment type="caution">
    <text evidence="1">The sequence shown here is derived from an EMBL/GenBank/DDBJ whole genome shotgun (WGS) entry which is preliminary data.</text>
</comment>
<dbReference type="Pfam" id="PF03095">
    <property type="entry name" value="PTPA"/>
    <property type="match status" value="1"/>
</dbReference>
<dbReference type="Proteomes" id="UP000355283">
    <property type="component" value="Unassembled WGS sequence"/>
</dbReference>
<dbReference type="AlphaFoldDB" id="A0A4D9CUA1"/>
<dbReference type="EMBL" id="SDOX01000107">
    <property type="protein sequence ID" value="TFJ82466.1"/>
    <property type="molecule type" value="Genomic_DNA"/>
</dbReference>
<proteinExistence type="predicted"/>
<organism evidence="1 2">
    <name type="scientific">Nannochloropsis salina CCMP1776</name>
    <dbReference type="NCBI Taxonomy" id="1027361"/>
    <lineage>
        <taxon>Eukaryota</taxon>
        <taxon>Sar</taxon>
        <taxon>Stramenopiles</taxon>
        <taxon>Ochrophyta</taxon>
        <taxon>Eustigmatophyceae</taxon>
        <taxon>Eustigmatales</taxon>
        <taxon>Monodopsidaceae</taxon>
        <taxon>Microchloropsis</taxon>
        <taxon>Microchloropsis salina</taxon>
    </lineage>
</organism>
<keyword evidence="2" id="KW-1185">Reference proteome</keyword>
<dbReference type="Gene3D" id="3.10.129.10">
    <property type="entry name" value="Hotdog Thioesterase"/>
    <property type="match status" value="1"/>
</dbReference>
<sequence length="287" mass="31364">MMYHSNYLLFLSRALYSLLGRHVIVQLDSFRFKASARLGHDVMVDVTRAPDTSSSFSASIRESEAPHTTFITASIVAYPVDEGRREGGRGGGGEDRAHQWSAQAISDDAGLREAVEAPDKVMDVKVWLDELDVNGLLAPHALLSMFERGRSDALGGPDRLEALMAEGFMFVVARLDGYRFYPSIPIKEGAALQVLGKFRAKSDAIVVCQQPMRFGNKAFRSWHARLETTAPRAIENLLVASQVLITKDTKEVVAHTLVTLACINATTGKMQAVPSKAKESMGMGLPV</sequence>
<gene>
    <name evidence="1" type="ORF">NSK_006210</name>
</gene>
<dbReference type="InterPro" id="IPR029069">
    <property type="entry name" value="HotDog_dom_sf"/>
</dbReference>
<dbReference type="InterPro" id="IPR004327">
    <property type="entry name" value="Phstyr_phstse_ac"/>
</dbReference>
<evidence type="ECO:0000313" key="2">
    <source>
        <dbReference type="Proteomes" id="UP000355283"/>
    </source>
</evidence>
<dbReference type="SUPFAM" id="SSF54637">
    <property type="entry name" value="Thioesterase/thiol ester dehydrase-isomerase"/>
    <property type="match status" value="1"/>
</dbReference>
<reference evidence="1 2" key="1">
    <citation type="submission" date="2019-01" db="EMBL/GenBank/DDBJ databases">
        <title>Nuclear Genome Assembly of the Microalgal Biofuel strain Nannochloropsis salina CCMP1776.</title>
        <authorList>
            <person name="Hovde B."/>
        </authorList>
    </citation>
    <scope>NUCLEOTIDE SEQUENCE [LARGE SCALE GENOMIC DNA]</scope>
    <source>
        <strain evidence="1 2">CCMP1776</strain>
    </source>
</reference>
<evidence type="ECO:0000313" key="1">
    <source>
        <dbReference type="EMBL" id="TFJ82466.1"/>
    </source>
</evidence>
<accession>A0A4D9CUA1</accession>